<evidence type="ECO:0000256" key="1">
    <source>
        <dbReference type="SAM" id="SignalP"/>
    </source>
</evidence>
<dbReference type="EMBL" id="JAATJH010000001">
    <property type="protein sequence ID" value="NJC24990.1"/>
    <property type="molecule type" value="Genomic_DNA"/>
</dbReference>
<feature type="signal peptide" evidence="1">
    <location>
        <begin position="1"/>
        <end position="18"/>
    </location>
</feature>
<feature type="chain" id="PRO_5047386323" description="TonB-dependent receptor" evidence="1">
    <location>
        <begin position="19"/>
        <end position="895"/>
    </location>
</feature>
<gene>
    <name evidence="2" type="ORF">GGR27_000471</name>
</gene>
<keyword evidence="3" id="KW-1185">Reference proteome</keyword>
<dbReference type="InterPro" id="IPR008969">
    <property type="entry name" value="CarboxyPept-like_regulatory"/>
</dbReference>
<dbReference type="SUPFAM" id="SSF56935">
    <property type="entry name" value="Porins"/>
    <property type="match status" value="1"/>
</dbReference>
<evidence type="ECO:0000313" key="3">
    <source>
        <dbReference type="Proteomes" id="UP000770785"/>
    </source>
</evidence>
<keyword evidence="1" id="KW-0732">Signal</keyword>
<sequence length="895" mass="98327">MKHLLPLLLLLCGTPLFAQVEIVGTVIDSTGTTLPGANAILLRSSDSLLTAFGTTDDKGVFRMQDVPTGDYLLRVSFIGFERPDMPLKLTSDDQYLGLGEIKLYPAGFLLSGIEVTADRIPIRMKGDTMLYDAGAFGVSENAVVEDLLRRLPGMTVDASGQITWRGRPISEVMINGKPFFGGNTTLLTQNLDAKAVKNIQVYDQKTDTEEITGVDDGVENITVNLETKEEFKAKVFGDVYGGYGTGERYQAGGKGFRISDASQWGVLGTINNINRVGFSGDEISGFNGSSGRGRGSWWSNGGGGDEGLQRAGDASGENRSIAAGLNFGKTLGKDGQLTADYALFDRQQTQLTSSLQSFNRANDNRIISTDEVNGANSYRHSFGFELRQKLDTLGRIRVNGNLNLTGGDNTNNSNTVVKNTGRGGEEFTVNNISNVDQPNGRMNARYNTKLSTEVDRTLGVNANVGFSENQRDIDLATIGLSEDGNLAIPGALVNGRQTQTRLTNSLNYGGSIQYGEPLGDKWSLDGGVGYAIDDDEGDYRFNFNENTTKNLLERTWETFDTDLGFTYRFESGGNFDIGTNYKRADLALSGDVNSVRNFNYLLPYTSYSKRLEKGYFRAGLRSSVREPSIQQLQTIAEPSINGRVSVGNSSLTPAQSTNFQTFLWYNDQFRALSGNVNLNVGYTDNAFGNEVTFTEGQQIFRTINVSHAYSANFYLGGTIGMAFINGQTEMGFSTNYNQGQGFVDGLDRTNTNLTLSGNIDITTELNDDSYLTIGYDLTNLRNSFEDVETVTTMQTIHYLSADFALELNPVWRLETRFGYNIYAANDFSEQQTIADMRLGLEIRPFKKAGHYVKLTGSDLFDQNTVIDRNVGQFVTTETTSNSLGRYFLATFFYKL</sequence>
<dbReference type="Pfam" id="PF13620">
    <property type="entry name" value="CarboxypepD_reg"/>
    <property type="match status" value="1"/>
</dbReference>
<evidence type="ECO:0000313" key="2">
    <source>
        <dbReference type="EMBL" id="NJC24990.1"/>
    </source>
</evidence>
<accession>A0ABX0X6Y7</accession>
<dbReference type="RefSeq" id="WP_168035770.1">
    <property type="nucleotide sequence ID" value="NZ_JAATJH010000001.1"/>
</dbReference>
<protein>
    <recommendedName>
        <fullName evidence="4">TonB-dependent receptor</fullName>
    </recommendedName>
</protein>
<evidence type="ECO:0008006" key="4">
    <source>
        <dbReference type="Google" id="ProtNLM"/>
    </source>
</evidence>
<dbReference type="SUPFAM" id="SSF49464">
    <property type="entry name" value="Carboxypeptidase regulatory domain-like"/>
    <property type="match status" value="1"/>
</dbReference>
<reference evidence="2 3" key="1">
    <citation type="submission" date="2020-03" db="EMBL/GenBank/DDBJ databases">
        <title>Genomic Encyclopedia of Type Strains, Phase IV (KMG-IV): sequencing the most valuable type-strain genomes for metagenomic binning, comparative biology and taxonomic classification.</title>
        <authorList>
            <person name="Goeker M."/>
        </authorList>
    </citation>
    <scope>NUCLEOTIDE SEQUENCE [LARGE SCALE GENOMIC DNA]</scope>
    <source>
        <strain evidence="2 3">DSM 105096</strain>
    </source>
</reference>
<comment type="caution">
    <text evidence="2">The sequence shown here is derived from an EMBL/GenBank/DDBJ whole genome shotgun (WGS) entry which is preliminary data.</text>
</comment>
<organism evidence="2 3">
    <name type="scientific">Neolewinella antarctica</name>
    <dbReference type="NCBI Taxonomy" id="442734"/>
    <lineage>
        <taxon>Bacteria</taxon>
        <taxon>Pseudomonadati</taxon>
        <taxon>Bacteroidota</taxon>
        <taxon>Saprospiria</taxon>
        <taxon>Saprospirales</taxon>
        <taxon>Lewinellaceae</taxon>
        <taxon>Neolewinella</taxon>
    </lineage>
</organism>
<name>A0ABX0X6Y7_9BACT</name>
<dbReference type="Gene3D" id="2.60.40.1120">
    <property type="entry name" value="Carboxypeptidase-like, regulatory domain"/>
    <property type="match status" value="1"/>
</dbReference>
<proteinExistence type="predicted"/>
<dbReference type="Proteomes" id="UP000770785">
    <property type="component" value="Unassembled WGS sequence"/>
</dbReference>